<organism evidence="2 3">
    <name type="scientific">Allacma fusca</name>
    <dbReference type="NCBI Taxonomy" id="39272"/>
    <lineage>
        <taxon>Eukaryota</taxon>
        <taxon>Metazoa</taxon>
        <taxon>Ecdysozoa</taxon>
        <taxon>Arthropoda</taxon>
        <taxon>Hexapoda</taxon>
        <taxon>Collembola</taxon>
        <taxon>Symphypleona</taxon>
        <taxon>Sminthuridae</taxon>
        <taxon>Allacma</taxon>
    </lineage>
</organism>
<dbReference type="AlphaFoldDB" id="A0A8J2LJV5"/>
<keyword evidence="3" id="KW-1185">Reference proteome</keyword>
<gene>
    <name evidence="2" type="ORF">AFUS01_LOCUS44316</name>
</gene>
<comment type="caution">
    <text evidence="2">The sequence shown here is derived from an EMBL/GenBank/DDBJ whole genome shotgun (WGS) entry which is preliminary data.</text>
</comment>
<evidence type="ECO:0000256" key="1">
    <source>
        <dbReference type="SAM" id="Phobius"/>
    </source>
</evidence>
<feature type="non-terminal residue" evidence="2">
    <location>
        <position position="1"/>
    </location>
</feature>
<keyword evidence="1" id="KW-0812">Transmembrane</keyword>
<dbReference type="OrthoDB" id="6366357at2759"/>
<protein>
    <submittedName>
        <fullName evidence="2">Uncharacterized protein</fullName>
    </submittedName>
</protein>
<keyword evidence="1" id="KW-0472">Membrane</keyword>
<dbReference type="PANTHER" id="PTHR47890">
    <property type="entry name" value="LD24308P"/>
    <property type="match status" value="1"/>
</dbReference>
<feature type="transmembrane region" description="Helical" evidence="1">
    <location>
        <begin position="143"/>
        <end position="169"/>
    </location>
</feature>
<keyword evidence="1" id="KW-1133">Transmembrane helix</keyword>
<evidence type="ECO:0000313" key="3">
    <source>
        <dbReference type="Proteomes" id="UP000708208"/>
    </source>
</evidence>
<reference evidence="2" key="1">
    <citation type="submission" date="2021-06" db="EMBL/GenBank/DDBJ databases">
        <authorList>
            <person name="Hodson N. C."/>
            <person name="Mongue J. A."/>
            <person name="Jaron S. K."/>
        </authorList>
    </citation>
    <scope>NUCLEOTIDE SEQUENCE</scope>
</reference>
<accession>A0A8J2LJV5</accession>
<dbReference type="Pfam" id="PF16061">
    <property type="entry name" value="DUF4803"/>
    <property type="match status" value="1"/>
</dbReference>
<evidence type="ECO:0000313" key="2">
    <source>
        <dbReference type="EMBL" id="CAG7834865.1"/>
    </source>
</evidence>
<name>A0A8J2LJV5_9HEXA</name>
<proteinExistence type="predicted"/>
<dbReference type="InterPro" id="IPR032062">
    <property type="entry name" value="DUF4803"/>
</dbReference>
<sequence length="627" mass="71376">TNLKTLSDSESKSPFIRWRVKWVELSSMATHIHRLYNKRVRDMMNDEPYIKTVAISIQKYMGYPWYSKLSGNIDDNYRFLMKHFPEWIETRTESVPEGDLFYGLRRLLDENPTAKASSSVESGDCKGHQTVGRIVPASLEGPIYVLIYLALVDIKYFILINFYYIYLWVYESSPFMQQQDLEIEMKDRLAKKIGLYKEAFKDFGKQQINMPAPVEPGYFRCDPPQISPDDSSRDHQYLKSYIKITNFLKVFVAPEKNFKASKSCQGTCDMIDGTRAPCNPTDIDCIAEFEDDCAKNPETCAGFQPPCPPEDTICINSGLDVSYCKSTRPDRILEWTQLDGKTMGEYDPKNTTCSEPVVTLKGDWEMENDPVADTPTMCEICMCHCYSPIGDDMTSVRYFSLKPAVSSIASNKIVVGIKFQQIEDQIHLMVAEAKAMPKRQVDMASLVWRKPRLADMHGDLPQAIAVKRNLRIFHLDDIVAPPNHVVTGVRFIASSYEGVYLHEYIGIQIQVYQINEATGKIMARTGKWIGNQNATISREPYNYVDPDDPIKADGAALPDSSSNQFVTFRGTSIGKDLSQSTIPYFDAQRIILDKEHSGWLRGIGVFHKSRPRFGGFLGLKIIKYDEK</sequence>
<dbReference type="Proteomes" id="UP000708208">
    <property type="component" value="Unassembled WGS sequence"/>
</dbReference>
<dbReference type="EMBL" id="CAJVCH010570419">
    <property type="protein sequence ID" value="CAG7834865.1"/>
    <property type="molecule type" value="Genomic_DNA"/>
</dbReference>
<dbReference type="PANTHER" id="PTHR47890:SF1">
    <property type="entry name" value="LD24308P"/>
    <property type="match status" value="1"/>
</dbReference>